<protein>
    <submittedName>
        <fullName evidence="3">Uncharacterized protein</fullName>
    </submittedName>
</protein>
<keyword evidence="1" id="KW-0175">Coiled coil</keyword>
<keyword evidence="2" id="KW-0812">Transmembrane</keyword>
<keyword evidence="2" id="KW-1133">Transmembrane helix</keyword>
<proteinExistence type="predicted"/>
<comment type="caution">
    <text evidence="3">The sequence shown here is derived from an EMBL/GenBank/DDBJ whole genome shotgun (WGS) entry which is preliminary data.</text>
</comment>
<dbReference type="Proteomes" id="UP000076962">
    <property type="component" value="Unassembled WGS sequence"/>
</dbReference>
<keyword evidence="2" id="KW-0472">Membrane</keyword>
<dbReference type="PATRIC" id="fig|1003181.4.peg.3287"/>
<evidence type="ECO:0000256" key="2">
    <source>
        <dbReference type="SAM" id="Phobius"/>
    </source>
</evidence>
<organism evidence="3 4">
    <name type="scientific">Candidatus Thiomargarita nelsonii</name>
    <dbReference type="NCBI Taxonomy" id="1003181"/>
    <lineage>
        <taxon>Bacteria</taxon>
        <taxon>Pseudomonadati</taxon>
        <taxon>Pseudomonadota</taxon>
        <taxon>Gammaproteobacteria</taxon>
        <taxon>Thiotrichales</taxon>
        <taxon>Thiotrichaceae</taxon>
        <taxon>Thiomargarita</taxon>
    </lineage>
</organism>
<feature type="non-terminal residue" evidence="3">
    <location>
        <position position="178"/>
    </location>
</feature>
<dbReference type="AlphaFoldDB" id="A0A176S199"/>
<accession>A0A176S199</accession>
<feature type="coiled-coil region" evidence="1">
    <location>
        <begin position="49"/>
        <end position="175"/>
    </location>
</feature>
<keyword evidence="4" id="KW-1185">Reference proteome</keyword>
<sequence length="178" mass="19547">MSNQSLSLEKIAVVLTIVSTLIGAFVLIVAGVDRFSRLEGKVDTLIMDIKRINEKRDASLNEINAAKKKVLAEIAKAQEEPKRLRDNAPVIQASEEIAKAQQAISELQNRLSSAERQLNALNQAVQVTKEDIAKTEQEFSAINRQGDKAVADIAISELQNRLSSTENKLKALTEALQV</sequence>
<evidence type="ECO:0000256" key="1">
    <source>
        <dbReference type="SAM" id="Coils"/>
    </source>
</evidence>
<feature type="transmembrane region" description="Helical" evidence="2">
    <location>
        <begin position="12"/>
        <end position="32"/>
    </location>
</feature>
<gene>
    <name evidence="3" type="ORF">THIOM_002394</name>
</gene>
<evidence type="ECO:0000313" key="3">
    <source>
        <dbReference type="EMBL" id="OAD21833.1"/>
    </source>
</evidence>
<name>A0A176S199_9GAMM</name>
<evidence type="ECO:0000313" key="4">
    <source>
        <dbReference type="Proteomes" id="UP000076962"/>
    </source>
</evidence>
<dbReference type="Gene3D" id="1.10.287.1490">
    <property type="match status" value="1"/>
</dbReference>
<dbReference type="EMBL" id="LUTY01001362">
    <property type="protein sequence ID" value="OAD21833.1"/>
    <property type="molecule type" value="Genomic_DNA"/>
</dbReference>
<reference evidence="3 4" key="1">
    <citation type="submission" date="2016-05" db="EMBL/GenBank/DDBJ databases">
        <title>Single-cell genome of chain-forming Candidatus Thiomargarita nelsonii and comparison to other large sulfur-oxidizing bacteria.</title>
        <authorList>
            <person name="Winkel M."/>
            <person name="Salman V."/>
            <person name="Woyke T."/>
            <person name="Schulz-Vogt H."/>
            <person name="Richter M."/>
            <person name="Flood B."/>
            <person name="Bailey J."/>
            <person name="Amann R."/>
            <person name="Mussmann M."/>
        </authorList>
    </citation>
    <scope>NUCLEOTIDE SEQUENCE [LARGE SCALE GENOMIC DNA]</scope>
    <source>
        <strain evidence="3 4">THI036</strain>
    </source>
</reference>